<protein>
    <submittedName>
        <fullName evidence="3">Uncharacterized protein</fullName>
    </submittedName>
</protein>
<organism evidence="3">
    <name type="scientific">Cucumis melo</name>
    <name type="common">Muskmelon</name>
    <dbReference type="NCBI Taxonomy" id="3656"/>
    <lineage>
        <taxon>Eukaryota</taxon>
        <taxon>Viridiplantae</taxon>
        <taxon>Streptophyta</taxon>
        <taxon>Embryophyta</taxon>
        <taxon>Tracheophyta</taxon>
        <taxon>Spermatophyta</taxon>
        <taxon>Magnoliopsida</taxon>
        <taxon>eudicotyledons</taxon>
        <taxon>Gunneridae</taxon>
        <taxon>Pentapetalae</taxon>
        <taxon>rosids</taxon>
        <taxon>fabids</taxon>
        <taxon>Cucurbitales</taxon>
        <taxon>Cucurbitaceae</taxon>
        <taxon>Benincaseae</taxon>
        <taxon>Cucumis</taxon>
    </lineage>
</organism>
<feature type="chain" id="PRO_5039899025" evidence="2">
    <location>
        <begin position="19"/>
        <end position="218"/>
    </location>
</feature>
<proteinExistence type="predicted"/>
<reference evidence="3" key="1">
    <citation type="submission" date="2023-03" db="UniProtKB">
        <authorList>
            <consortium name="EnsemblPlants"/>
        </authorList>
    </citation>
    <scope>IDENTIFICATION</scope>
</reference>
<evidence type="ECO:0000313" key="3">
    <source>
        <dbReference type="EnsemblPlants" id="MELO3C032113.2.1"/>
    </source>
</evidence>
<evidence type="ECO:0000256" key="1">
    <source>
        <dbReference type="SAM" id="Phobius"/>
    </source>
</evidence>
<name>A0A9I9ED64_CUCME</name>
<keyword evidence="1" id="KW-1133">Transmembrane helix</keyword>
<feature type="signal peptide" evidence="2">
    <location>
        <begin position="1"/>
        <end position="18"/>
    </location>
</feature>
<keyword evidence="1" id="KW-0472">Membrane</keyword>
<dbReference type="EnsemblPlants" id="MELO3C032113.2.1">
    <property type="protein sequence ID" value="MELO3C032113.2.1"/>
    <property type="gene ID" value="MELO3C032113.2"/>
</dbReference>
<evidence type="ECO:0000256" key="2">
    <source>
        <dbReference type="SAM" id="SignalP"/>
    </source>
</evidence>
<feature type="transmembrane region" description="Helical" evidence="1">
    <location>
        <begin position="197"/>
        <end position="217"/>
    </location>
</feature>
<dbReference type="AlphaFoldDB" id="A0A9I9ED64"/>
<keyword evidence="1" id="KW-0812">Transmembrane</keyword>
<keyword evidence="2" id="KW-0732">Signal</keyword>
<accession>A0A9I9ED64</accession>
<sequence length="218" mass="25370">MWLCFIAILSCKCWINWSEYYNTLHYKPNATKINKNRVQMKKWGFQTCKKEEASMEGNQDIRGENLVKERVAVPTIIAISHTQLVLKKNHIQSRKSLLSQHSPSVDRVLTLPKVVDRDKDVEVLTSAKRRDRASFFGVFNTFSVFYRRSNVKREHQRPTLAWSYMFCFSRGFFLGLQWGVQHEARAVKAIKLEFPKLTMYIVTMVTMSLNLGVVVAMA</sequence>
<dbReference type="Gramene" id="MELO3C032113.2.1">
    <property type="protein sequence ID" value="MELO3C032113.2.1"/>
    <property type="gene ID" value="MELO3C032113.2"/>
</dbReference>